<reference evidence="1" key="2">
    <citation type="journal article" date="2015" name="Fish Shellfish Immunol.">
        <title>Early steps in the European eel (Anguilla anguilla)-Vibrio vulnificus interaction in the gills: Role of the RtxA13 toxin.</title>
        <authorList>
            <person name="Callol A."/>
            <person name="Pajuelo D."/>
            <person name="Ebbesson L."/>
            <person name="Teles M."/>
            <person name="MacKenzie S."/>
            <person name="Amaro C."/>
        </authorList>
    </citation>
    <scope>NUCLEOTIDE SEQUENCE</scope>
</reference>
<reference evidence="1" key="1">
    <citation type="submission" date="2014-11" db="EMBL/GenBank/DDBJ databases">
        <authorList>
            <person name="Amaro Gonzalez C."/>
        </authorList>
    </citation>
    <scope>NUCLEOTIDE SEQUENCE</scope>
</reference>
<organism evidence="1">
    <name type="scientific">Anguilla anguilla</name>
    <name type="common">European freshwater eel</name>
    <name type="synonym">Muraena anguilla</name>
    <dbReference type="NCBI Taxonomy" id="7936"/>
    <lineage>
        <taxon>Eukaryota</taxon>
        <taxon>Metazoa</taxon>
        <taxon>Chordata</taxon>
        <taxon>Craniata</taxon>
        <taxon>Vertebrata</taxon>
        <taxon>Euteleostomi</taxon>
        <taxon>Actinopterygii</taxon>
        <taxon>Neopterygii</taxon>
        <taxon>Teleostei</taxon>
        <taxon>Anguilliformes</taxon>
        <taxon>Anguillidae</taxon>
        <taxon>Anguilla</taxon>
    </lineage>
</organism>
<protein>
    <submittedName>
        <fullName evidence="1">Uncharacterized protein</fullName>
    </submittedName>
</protein>
<name>A0A0E9T041_ANGAN</name>
<proteinExistence type="predicted"/>
<sequence>MEMAVPDRFVKYMNYIPSKGDLGMVFTHK</sequence>
<evidence type="ECO:0000313" key="1">
    <source>
        <dbReference type="EMBL" id="JAH46931.1"/>
    </source>
</evidence>
<dbReference type="AlphaFoldDB" id="A0A0E9T041"/>
<dbReference type="EMBL" id="GBXM01061646">
    <property type="protein sequence ID" value="JAH46931.1"/>
    <property type="molecule type" value="Transcribed_RNA"/>
</dbReference>
<accession>A0A0E9T041</accession>